<organism evidence="2 3">
    <name type="scientific">Schizophyllum amplum</name>
    <dbReference type="NCBI Taxonomy" id="97359"/>
    <lineage>
        <taxon>Eukaryota</taxon>
        <taxon>Fungi</taxon>
        <taxon>Dikarya</taxon>
        <taxon>Basidiomycota</taxon>
        <taxon>Agaricomycotina</taxon>
        <taxon>Agaricomycetes</taxon>
        <taxon>Agaricomycetidae</taxon>
        <taxon>Agaricales</taxon>
        <taxon>Schizophyllaceae</taxon>
        <taxon>Schizophyllum</taxon>
    </lineage>
</organism>
<dbReference type="Proteomes" id="UP000320762">
    <property type="component" value="Unassembled WGS sequence"/>
</dbReference>
<keyword evidence="1" id="KW-0812">Transmembrane</keyword>
<keyword evidence="3" id="KW-1185">Reference proteome</keyword>
<reference evidence="2 3" key="1">
    <citation type="journal article" date="2019" name="New Phytol.">
        <title>Comparative genomics reveals unique wood-decay strategies and fruiting body development in the Schizophyllaceae.</title>
        <authorList>
            <person name="Almasi E."/>
            <person name="Sahu N."/>
            <person name="Krizsan K."/>
            <person name="Balint B."/>
            <person name="Kovacs G.M."/>
            <person name="Kiss B."/>
            <person name="Cseklye J."/>
            <person name="Drula E."/>
            <person name="Henrissat B."/>
            <person name="Nagy I."/>
            <person name="Chovatia M."/>
            <person name="Adam C."/>
            <person name="LaButti K."/>
            <person name="Lipzen A."/>
            <person name="Riley R."/>
            <person name="Grigoriev I.V."/>
            <person name="Nagy L.G."/>
        </authorList>
    </citation>
    <scope>NUCLEOTIDE SEQUENCE [LARGE SCALE GENOMIC DNA]</scope>
    <source>
        <strain evidence="2 3">NL-1724</strain>
    </source>
</reference>
<keyword evidence="1" id="KW-0472">Membrane</keyword>
<name>A0A550C880_9AGAR</name>
<comment type="caution">
    <text evidence="2">The sequence shown here is derived from an EMBL/GenBank/DDBJ whole genome shotgun (WGS) entry which is preliminary data.</text>
</comment>
<feature type="transmembrane region" description="Helical" evidence="1">
    <location>
        <begin position="46"/>
        <end position="65"/>
    </location>
</feature>
<protein>
    <submittedName>
        <fullName evidence="2">Uncharacterized protein</fullName>
    </submittedName>
</protein>
<dbReference type="EMBL" id="VDMD01000019">
    <property type="protein sequence ID" value="TRM61002.1"/>
    <property type="molecule type" value="Genomic_DNA"/>
</dbReference>
<dbReference type="AlphaFoldDB" id="A0A550C880"/>
<evidence type="ECO:0000313" key="3">
    <source>
        <dbReference type="Proteomes" id="UP000320762"/>
    </source>
</evidence>
<sequence>MRAEGKVSTIYVSTFVVMLPRRALPVVADDDKHCIQSGRQYTEFSIGDMLAGALIMLLAQTLSFLRPNSQRA</sequence>
<keyword evidence="1" id="KW-1133">Transmembrane helix</keyword>
<gene>
    <name evidence="2" type="ORF">BD626DRAFT_503490</name>
</gene>
<evidence type="ECO:0000313" key="2">
    <source>
        <dbReference type="EMBL" id="TRM61002.1"/>
    </source>
</evidence>
<proteinExistence type="predicted"/>
<evidence type="ECO:0000256" key="1">
    <source>
        <dbReference type="SAM" id="Phobius"/>
    </source>
</evidence>
<accession>A0A550C880</accession>